<dbReference type="Pfam" id="PF00082">
    <property type="entry name" value="Peptidase_S8"/>
    <property type="match status" value="1"/>
</dbReference>
<proteinExistence type="inferred from homology"/>
<keyword evidence="7 9" id="KW-0720">Serine protease</keyword>
<dbReference type="InterPro" id="IPR022398">
    <property type="entry name" value="Peptidase_S8_His-AS"/>
</dbReference>
<dbReference type="Gene3D" id="3.50.30.30">
    <property type="match status" value="1"/>
</dbReference>
<dbReference type="GO" id="GO:0005615">
    <property type="term" value="C:extracellular space"/>
    <property type="evidence" value="ECO:0007669"/>
    <property type="project" value="TreeGrafter"/>
</dbReference>
<keyword evidence="2" id="KW-0134">Cell wall</keyword>
<evidence type="ECO:0000256" key="9">
    <source>
        <dbReference type="PROSITE-ProRule" id="PRU01240"/>
    </source>
</evidence>
<evidence type="ECO:0000256" key="11">
    <source>
        <dbReference type="SAM" id="SignalP"/>
    </source>
</evidence>
<evidence type="ECO:0000256" key="10">
    <source>
        <dbReference type="RuleBase" id="RU003355"/>
    </source>
</evidence>
<keyword evidence="4 9" id="KW-0645">Protease</keyword>
<dbReference type="InterPro" id="IPR000209">
    <property type="entry name" value="Peptidase_S8/S53_dom"/>
</dbReference>
<feature type="domain" description="Peptidase S8/S53" evidence="12">
    <location>
        <begin position="149"/>
        <end position="573"/>
    </location>
</feature>
<dbReference type="InterPro" id="IPR003137">
    <property type="entry name" value="PA_domain"/>
</dbReference>
<dbReference type="PRINTS" id="PR00723">
    <property type="entry name" value="SUBTILISIN"/>
</dbReference>
<dbReference type="CDD" id="cd02124">
    <property type="entry name" value="PA_PoS1_like"/>
    <property type="match status" value="1"/>
</dbReference>
<organism evidence="15 16">
    <name type="scientific">Rhizoctonia solani</name>
    <dbReference type="NCBI Taxonomy" id="456999"/>
    <lineage>
        <taxon>Eukaryota</taxon>
        <taxon>Fungi</taxon>
        <taxon>Dikarya</taxon>
        <taxon>Basidiomycota</taxon>
        <taxon>Agaricomycotina</taxon>
        <taxon>Agaricomycetes</taxon>
        <taxon>Cantharellales</taxon>
        <taxon>Ceratobasidiaceae</taxon>
        <taxon>Rhizoctonia</taxon>
    </lineage>
</organism>
<dbReference type="InterPro" id="IPR023827">
    <property type="entry name" value="Peptidase_S8_Asp-AS"/>
</dbReference>
<sequence length="907" mass="95924">MKFFVACAAATQLVYAAVDNKSVKHASTARVVPNAYIVGLPPDSHIKRGFSSPHEELYHELERRVINWEVTREYADDLFTGAAIKLGSKADLVKLAEANGVQSITPIYLHPPPKPIYQQAANGNNYPKDTFSTHVMTGVNKLHAEGYYGQGIKIGIIDTGIDYTHPSLGGKFGPGNKVIGGYDFVGDAYTGLPDSPPPAEDTDPLDQCNGHGTHVAGIIGADPNNPFNASGVAYQSEINAYRVFGCEGSVPDDILIASLLRAYKDGNDVITLSLGGIDGWTESTSGVVASRIADKGRIVTIAAGNDGDLGAWYASGPGTGVNVISVGSVDNIAVQLQNALVSNGRTIPYPSLKPLDIPASLDVFATSSDPSIPDDACNPLPDSTPDLSNKLVLIRRGQCDFTVKLKNAAAKGGKFFLIYDNNDRPLSPIATGEYIATLISQSDGLFLLQEAIPNKYTVSFPDSPSTASNPNGGLVSSFSSYGPSYDMYLKPAFSAPGGSILSTWPVALGSWEIASGTSMATPFVAGSAALLLQVKGKNSATAKAARSIFQNTAIPVKLAKDDNSLIETASHQGAGLLNVYNAIKATGSLTPSELLLNDTANFNGEHTLMLNNCRKEPVTYKLTHVPAGTANTIDGIEANAGPVPLVSNAAIANITPSEITVPAGSTLPISVAFKPPTGLDANTFPVYSGYIVATGSDNTTLQCTYMGVAARLKDAKVLDNTDAYFGVKLPVIMDGEGNPVPPEGSNTYTMNGSDTPLLLYRLVMGTPFFRIDLIDSKTNVTTNQRRSGAEMGLPKHCHTTRSHSAFSKRSILDMIHHNKHKSCGGTFDAVKTLGVLYQEDYLSRNNLADPADANGYSSVQVTAFANGTAIPDGSYKILVRALKSTGKPTMEEDFEAWTSPTIVIKGT</sequence>
<feature type="active site" description="Charge relay system" evidence="8 9">
    <location>
        <position position="518"/>
    </location>
</feature>
<dbReference type="SUPFAM" id="SSF52025">
    <property type="entry name" value="PA domain"/>
    <property type="match status" value="1"/>
</dbReference>
<evidence type="ECO:0000256" key="5">
    <source>
        <dbReference type="ARBA" id="ARBA00022729"/>
    </source>
</evidence>
<dbReference type="GO" id="GO:0006508">
    <property type="term" value="P:proteolysis"/>
    <property type="evidence" value="ECO:0007669"/>
    <property type="project" value="UniProtKB-KW"/>
</dbReference>
<evidence type="ECO:0008006" key="17">
    <source>
        <dbReference type="Google" id="ProtNLM"/>
    </source>
</evidence>
<evidence type="ECO:0000313" key="16">
    <source>
        <dbReference type="Proteomes" id="UP000663861"/>
    </source>
</evidence>
<dbReference type="InterPro" id="IPR034187">
    <property type="entry name" value="Peptidases_S8_5"/>
</dbReference>
<dbReference type="PROSITE" id="PS00138">
    <property type="entry name" value="SUBTILASE_SER"/>
    <property type="match status" value="1"/>
</dbReference>
<protein>
    <recommendedName>
        <fullName evidence="17">Minor extracellular protease vpr</fullName>
    </recommendedName>
</protein>
<dbReference type="PANTHER" id="PTHR43806:SF66">
    <property type="entry name" value="SERIN ENDOPEPTIDASE"/>
    <property type="match status" value="1"/>
</dbReference>
<evidence type="ECO:0000256" key="4">
    <source>
        <dbReference type="ARBA" id="ARBA00022670"/>
    </source>
</evidence>
<dbReference type="InterPro" id="IPR046450">
    <property type="entry name" value="PA_dom_sf"/>
</dbReference>
<reference evidence="15" key="1">
    <citation type="submission" date="2021-01" db="EMBL/GenBank/DDBJ databases">
        <authorList>
            <person name="Kaushik A."/>
        </authorList>
    </citation>
    <scope>NUCLEOTIDE SEQUENCE</scope>
    <source>
        <strain evidence="15">AG4-RS23</strain>
    </source>
</reference>
<feature type="chain" id="PRO_5034133860" description="Minor extracellular protease vpr" evidence="11">
    <location>
        <begin position="17"/>
        <end position="907"/>
    </location>
</feature>
<gene>
    <name evidence="15" type="ORF">RDB_LOCUS175343</name>
</gene>
<dbReference type="PANTHER" id="PTHR43806">
    <property type="entry name" value="PEPTIDASE S8"/>
    <property type="match status" value="1"/>
</dbReference>
<comment type="similarity">
    <text evidence="1 9 10">Belongs to the peptidase S8 family.</text>
</comment>
<dbReference type="Pfam" id="PF06280">
    <property type="entry name" value="fn3_5"/>
    <property type="match status" value="1"/>
</dbReference>
<dbReference type="Proteomes" id="UP000663861">
    <property type="component" value="Unassembled WGS sequence"/>
</dbReference>
<dbReference type="PROSITE" id="PS00136">
    <property type="entry name" value="SUBTILASE_ASP"/>
    <property type="match status" value="1"/>
</dbReference>
<dbReference type="InterPro" id="IPR010435">
    <property type="entry name" value="C5a/SBT2-like_Fn3"/>
</dbReference>
<dbReference type="Gene3D" id="3.40.50.200">
    <property type="entry name" value="Peptidase S8/S53 domain"/>
    <property type="match status" value="1"/>
</dbReference>
<evidence type="ECO:0000256" key="3">
    <source>
        <dbReference type="ARBA" id="ARBA00022525"/>
    </source>
</evidence>
<name>A0A8H3DHR0_9AGAM</name>
<dbReference type="InterPro" id="IPR015500">
    <property type="entry name" value="Peptidase_S8_subtilisin-rel"/>
</dbReference>
<dbReference type="AlphaFoldDB" id="A0A8H3DHR0"/>
<dbReference type="GO" id="GO:0004252">
    <property type="term" value="F:serine-type endopeptidase activity"/>
    <property type="evidence" value="ECO:0007669"/>
    <property type="project" value="UniProtKB-UniRule"/>
</dbReference>
<dbReference type="InterPro" id="IPR023828">
    <property type="entry name" value="Peptidase_S8_Ser-AS"/>
</dbReference>
<evidence type="ECO:0000259" key="14">
    <source>
        <dbReference type="Pfam" id="PF06280"/>
    </source>
</evidence>
<dbReference type="PROSITE" id="PS00137">
    <property type="entry name" value="SUBTILASE_HIS"/>
    <property type="match status" value="1"/>
</dbReference>
<dbReference type="CDD" id="cd07489">
    <property type="entry name" value="Peptidases_S8_5"/>
    <property type="match status" value="1"/>
</dbReference>
<evidence type="ECO:0000256" key="7">
    <source>
        <dbReference type="ARBA" id="ARBA00022825"/>
    </source>
</evidence>
<comment type="caution">
    <text evidence="15">The sequence shown here is derived from an EMBL/GenBank/DDBJ whole genome shotgun (WGS) entry which is preliminary data.</text>
</comment>
<feature type="active site" description="Charge relay system" evidence="8 9">
    <location>
        <position position="158"/>
    </location>
</feature>
<accession>A0A8H3DHR0</accession>
<dbReference type="EMBL" id="CAJMWY010004417">
    <property type="protein sequence ID" value="CAE6531457.1"/>
    <property type="molecule type" value="Genomic_DNA"/>
</dbReference>
<evidence type="ECO:0000259" key="13">
    <source>
        <dbReference type="Pfam" id="PF02225"/>
    </source>
</evidence>
<keyword evidence="3" id="KW-0964">Secreted</keyword>
<evidence type="ECO:0000256" key="6">
    <source>
        <dbReference type="ARBA" id="ARBA00022801"/>
    </source>
</evidence>
<feature type="domain" description="PA" evidence="13">
    <location>
        <begin position="373"/>
        <end position="444"/>
    </location>
</feature>
<feature type="active site" description="Charge relay system" evidence="8 9">
    <location>
        <position position="211"/>
    </location>
</feature>
<dbReference type="Pfam" id="PF02225">
    <property type="entry name" value="PA"/>
    <property type="match status" value="1"/>
</dbReference>
<keyword evidence="6 9" id="KW-0378">Hydrolase</keyword>
<evidence type="ECO:0000313" key="15">
    <source>
        <dbReference type="EMBL" id="CAE6531457.1"/>
    </source>
</evidence>
<dbReference type="InterPro" id="IPR050131">
    <property type="entry name" value="Peptidase_S8_subtilisin-like"/>
</dbReference>
<feature type="domain" description="C5a peptidase/Subtilisin-like protease SBT2-like Fn3-like" evidence="14">
    <location>
        <begin position="596"/>
        <end position="701"/>
    </location>
</feature>
<dbReference type="GO" id="GO:0016020">
    <property type="term" value="C:membrane"/>
    <property type="evidence" value="ECO:0007669"/>
    <property type="project" value="InterPro"/>
</dbReference>
<evidence type="ECO:0000256" key="1">
    <source>
        <dbReference type="ARBA" id="ARBA00011073"/>
    </source>
</evidence>
<evidence type="ECO:0000256" key="2">
    <source>
        <dbReference type="ARBA" id="ARBA00022512"/>
    </source>
</evidence>
<dbReference type="InterPro" id="IPR036852">
    <property type="entry name" value="Peptidase_S8/S53_dom_sf"/>
</dbReference>
<keyword evidence="5 11" id="KW-0732">Signal</keyword>
<dbReference type="OrthoDB" id="37537at2759"/>
<evidence type="ECO:0000256" key="8">
    <source>
        <dbReference type="PIRSR" id="PIRSR615500-1"/>
    </source>
</evidence>
<dbReference type="SUPFAM" id="SSF52743">
    <property type="entry name" value="Subtilisin-like"/>
    <property type="match status" value="1"/>
</dbReference>
<evidence type="ECO:0000259" key="12">
    <source>
        <dbReference type="Pfam" id="PF00082"/>
    </source>
</evidence>
<feature type="signal peptide" evidence="11">
    <location>
        <begin position="1"/>
        <end position="16"/>
    </location>
</feature>
<dbReference type="PROSITE" id="PS51892">
    <property type="entry name" value="SUBTILASE"/>
    <property type="match status" value="1"/>
</dbReference>